<dbReference type="InterPro" id="IPR015943">
    <property type="entry name" value="WD40/YVTN_repeat-like_dom_sf"/>
</dbReference>
<dbReference type="AlphaFoldDB" id="A0A8X6QIU6"/>
<dbReference type="InterPro" id="IPR036322">
    <property type="entry name" value="WD40_repeat_dom_sf"/>
</dbReference>
<proteinExistence type="predicted"/>
<evidence type="ECO:0000313" key="3">
    <source>
        <dbReference type="Proteomes" id="UP000887013"/>
    </source>
</evidence>
<dbReference type="PANTHER" id="PTHR19845">
    <property type="entry name" value="KATANIN P80 SUBUNIT"/>
    <property type="match status" value="1"/>
</dbReference>
<keyword evidence="1" id="KW-0853">WD repeat</keyword>
<dbReference type="InterPro" id="IPR001680">
    <property type="entry name" value="WD40_rpt"/>
</dbReference>
<protein>
    <submittedName>
        <fullName evidence="2">Katanin p80 WD40-containing subunit B1</fullName>
    </submittedName>
</protein>
<dbReference type="SUPFAM" id="SSF50978">
    <property type="entry name" value="WD40 repeat-like"/>
    <property type="match status" value="1"/>
</dbReference>
<feature type="repeat" description="WD" evidence="1">
    <location>
        <begin position="41"/>
        <end position="83"/>
    </location>
</feature>
<dbReference type="Gene3D" id="2.130.10.10">
    <property type="entry name" value="YVTN repeat-like/Quinoprotein amine dehydrogenase"/>
    <property type="match status" value="1"/>
</dbReference>
<organism evidence="2 3">
    <name type="scientific">Nephila pilipes</name>
    <name type="common">Giant wood spider</name>
    <name type="synonym">Nephila maculata</name>
    <dbReference type="NCBI Taxonomy" id="299642"/>
    <lineage>
        <taxon>Eukaryota</taxon>
        <taxon>Metazoa</taxon>
        <taxon>Ecdysozoa</taxon>
        <taxon>Arthropoda</taxon>
        <taxon>Chelicerata</taxon>
        <taxon>Arachnida</taxon>
        <taxon>Araneae</taxon>
        <taxon>Araneomorphae</taxon>
        <taxon>Entelegynae</taxon>
        <taxon>Araneoidea</taxon>
        <taxon>Nephilidae</taxon>
        <taxon>Nephila</taxon>
    </lineage>
</organism>
<dbReference type="EMBL" id="BMAW01127463">
    <property type="protein sequence ID" value="GFU21197.1"/>
    <property type="molecule type" value="Genomic_DNA"/>
</dbReference>
<gene>
    <name evidence="2" type="primary">X975_09628</name>
    <name evidence="2" type="ORF">NPIL_83871</name>
</gene>
<dbReference type="GO" id="GO:0007019">
    <property type="term" value="P:microtubule depolymerization"/>
    <property type="evidence" value="ECO:0007669"/>
    <property type="project" value="TreeGrafter"/>
</dbReference>
<reference evidence="2" key="1">
    <citation type="submission" date="2020-08" db="EMBL/GenBank/DDBJ databases">
        <title>Multicomponent nature underlies the extraordinary mechanical properties of spider dragline silk.</title>
        <authorList>
            <person name="Kono N."/>
            <person name="Nakamura H."/>
            <person name="Mori M."/>
            <person name="Yoshida Y."/>
            <person name="Ohtoshi R."/>
            <person name="Malay A.D."/>
            <person name="Moran D.A.P."/>
            <person name="Tomita M."/>
            <person name="Numata K."/>
            <person name="Arakawa K."/>
        </authorList>
    </citation>
    <scope>NUCLEOTIDE SEQUENCE</scope>
</reference>
<dbReference type="GO" id="GO:0008352">
    <property type="term" value="C:katanin complex"/>
    <property type="evidence" value="ECO:0007669"/>
    <property type="project" value="TreeGrafter"/>
</dbReference>
<name>A0A8X6QIU6_NEPPI</name>
<dbReference type="PROSITE" id="PS50294">
    <property type="entry name" value="WD_REPEATS_REGION"/>
    <property type="match status" value="1"/>
</dbReference>
<dbReference type="Proteomes" id="UP000887013">
    <property type="component" value="Unassembled WGS sequence"/>
</dbReference>
<keyword evidence="3" id="KW-1185">Reference proteome</keyword>
<accession>A0A8X6QIU6</accession>
<dbReference type="PROSITE" id="PS50082">
    <property type="entry name" value="WD_REPEATS_2"/>
    <property type="match status" value="1"/>
</dbReference>
<evidence type="ECO:0000256" key="1">
    <source>
        <dbReference type="PROSITE-ProRule" id="PRU00221"/>
    </source>
</evidence>
<dbReference type="PANTHER" id="PTHR19845:SF0">
    <property type="entry name" value="KATANIN P80 WD40 REPEAT-CONTAINING SUBUNIT B1"/>
    <property type="match status" value="1"/>
</dbReference>
<dbReference type="OrthoDB" id="6409680at2759"/>
<comment type="caution">
    <text evidence="2">The sequence shown here is derived from an EMBL/GenBank/DDBJ whole genome shotgun (WGS) entry which is preliminary data.</text>
</comment>
<sequence>MRCLSPPRRQPGSIFYVEKRPDTRTSPDWKEAAYSVRWEEFVAHGASVTCLALGRKSGRVMVTGGEDKKVNLWAVGKSNCIMVSECL</sequence>
<evidence type="ECO:0000313" key="2">
    <source>
        <dbReference type="EMBL" id="GFU21197.1"/>
    </source>
</evidence>